<evidence type="ECO:0000256" key="1">
    <source>
        <dbReference type="ARBA" id="ARBA00022723"/>
    </source>
</evidence>
<dbReference type="Pfam" id="PF02891">
    <property type="entry name" value="zf-MIZ"/>
    <property type="match status" value="1"/>
</dbReference>
<dbReference type="OrthoDB" id="27975at2759"/>
<dbReference type="PRINTS" id="PR00929">
    <property type="entry name" value="ATHOOK"/>
</dbReference>
<dbReference type="PROSITE" id="PS51044">
    <property type="entry name" value="ZF_SP_RING"/>
    <property type="match status" value="1"/>
</dbReference>
<name>A0A6A5QHR5_AMPQU</name>
<proteinExistence type="predicted"/>
<organism evidence="7 8">
    <name type="scientific">Ampelomyces quisqualis</name>
    <name type="common">Powdery mildew agent</name>
    <dbReference type="NCBI Taxonomy" id="50730"/>
    <lineage>
        <taxon>Eukaryota</taxon>
        <taxon>Fungi</taxon>
        <taxon>Dikarya</taxon>
        <taxon>Ascomycota</taxon>
        <taxon>Pezizomycotina</taxon>
        <taxon>Dothideomycetes</taxon>
        <taxon>Pleosporomycetidae</taxon>
        <taxon>Pleosporales</taxon>
        <taxon>Pleosporineae</taxon>
        <taxon>Phaeosphaeriaceae</taxon>
        <taxon>Ampelomyces</taxon>
    </lineage>
</organism>
<sequence>MAGTTPADAAMSQTLNFALGNLGGRQKSWMHPNNPNPPSAPSDLPQKPPHDPVRRRGRPPKTPNPPSAPSDLTQQPSHDPVRRRGRPPKNPNPPADLKQKPPHVPVRRRGRPPKNPAAQLQTVPPHTAEPAHPPVEPPLERHPPSNSTSPQLANVVTDPHQSGCHPSDITVFPSPTPSEEIIRSAPLPDVRGADGTPSIDFMRFERLERADHVSGTASGRSSANSVMREGYGPKRPSGEAGAQLEKRHRVGQSLQEQLSGAMTRRPSASSRESAMTASRRTSMQQTHLQKPNFDQVQSYTPLLQQQTPRSAQRAPPFEDPSNGLQHDSSCQAVAHPRDANTNFDPDGTPYNIQPAWYTVQECWSVLRQFQATHHSALRQPQDKARFDVLKKATDAEDWAYLFMHQIYCMSTCNPSALPPDISFASSFRQALQVIQNVIDSNTNLSPTVVNFFATYPYDFSEIMAKFPVALERRIRMFVSFISLSPNYTPLRASCQRRRFPPLPWEMVHYLGIDSPTFRRLLYISILRNIWQGSPQTARHAHYESHMVDLYQESEAEYHRRITFRAIEGRFDPIQTSQDNENHIRHWGVRWKKIVEEFEASLRQQGYAVTTSSAAMLPQVEQQFNNAQWLLRGPAASNTSRVHPSAISHFAQPNTRQPGIQHRMLEVSNPPVLPAQPPTQQTMADVPLLPVPGFNLAQQRQPNPSRYSLHQAHLRSPILRARGMSSPLYHFVQSYFMQPTRLSNANRSVDKWTFTFTADMMQSIAPLILGHPYDVGERQVNASSKTFRLRCIKWPAQGCPDGHVWSCTDTSWIPYSYFVFNGVTLEQRRKVHHGKDLPIDITHLIKKGDNVLEVSVIADSADTTFLEYLVAIESLGFVSHDDIKSHCTGPGLISGKAVLADILKKLSGGNEDDDIAVVESKLTINLFDPFSSSKMCDIPVRGRACLHNDCFDLETFLSTRRRKGDVSTVDIWRCPICNGDARPHHLVTDGFLQDVKERLDAQGLSETRAIIVHQDGNWYPKTEVRDPNGVSDDPPTPTLHRPSLVPEVIDLSD</sequence>
<feature type="region of interest" description="Disordered" evidence="5">
    <location>
        <begin position="16"/>
        <end position="197"/>
    </location>
</feature>
<dbReference type="AlphaFoldDB" id="A0A6A5QHR5"/>
<feature type="compositionally biased region" description="Polar residues" evidence="5">
    <location>
        <begin position="215"/>
        <end position="225"/>
    </location>
</feature>
<protein>
    <recommendedName>
        <fullName evidence="6">SP-RING-type domain-containing protein</fullName>
    </recommendedName>
</protein>
<evidence type="ECO:0000256" key="4">
    <source>
        <dbReference type="PROSITE-ProRule" id="PRU00452"/>
    </source>
</evidence>
<dbReference type="Proteomes" id="UP000800096">
    <property type="component" value="Unassembled WGS sequence"/>
</dbReference>
<dbReference type="SMART" id="SM00384">
    <property type="entry name" value="AT_hook"/>
    <property type="match status" value="3"/>
</dbReference>
<keyword evidence="8" id="KW-1185">Reference proteome</keyword>
<feature type="domain" description="SP-RING-type" evidence="6">
    <location>
        <begin position="910"/>
        <end position="1000"/>
    </location>
</feature>
<dbReference type="InterPro" id="IPR004181">
    <property type="entry name" value="Znf_MIZ"/>
</dbReference>
<dbReference type="InterPro" id="IPR017956">
    <property type="entry name" value="AT_hook_DNA-bd_motif"/>
</dbReference>
<dbReference type="InterPro" id="IPR013083">
    <property type="entry name" value="Znf_RING/FYVE/PHD"/>
</dbReference>
<dbReference type="EMBL" id="ML979137">
    <property type="protein sequence ID" value="KAF1914360.1"/>
    <property type="molecule type" value="Genomic_DNA"/>
</dbReference>
<evidence type="ECO:0000256" key="5">
    <source>
        <dbReference type="SAM" id="MobiDB-lite"/>
    </source>
</evidence>
<evidence type="ECO:0000313" key="8">
    <source>
        <dbReference type="Proteomes" id="UP000800096"/>
    </source>
</evidence>
<dbReference type="PANTHER" id="PTHR10782:SF4">
    <property type="entry name" value="TONALLI, ISOFORM E"/>
    <property type="match status" value="1"/>
</dbReference>
<evidence type="ECO:0000256" key="3">
    <source>
        <dbReference type="ARBA" id="ARBA00022833"/>
    </source>
</evidence>
<keyword evidence="3" id="KW-0862">Zinc</keyword>
<keyword evidence="1" id="KW-0479">Metal-binding</keyword>
<dbReference type="GO" id="GO:0061665">
    <property type="term" value="F:SUMO ligase activity"/>
    <property type="evidence" value="ECO:0007669"/>
    <property type="project" value="TreeGrafter"/>
</dbReference>
<evidence type="ECO:0000259" key="6">
    <source>
        <dbReference type="PROSITE" id="PS51044"/>
    </source>
</evidence>
<dbReference type="Gene3D" id="3.30.40.10">
    <property type="entry name" value="Zinc/RING finger domain, C3HC4 (zinc finger)"/>
    <property type="match status" value="1"/>
</dbReference>
<dbReference type="GO" id="GO:0016925">
    <property type="term" value="P:protein sumoylation"/>
    <property type="evidence" value="ECO:0007669"/>
    <property type="project" value="TreeGrafter"/>
</dbReference>
<feature type="compositionally biased region" description="Polar residues" evidence="5">
    <location>
        <begin position="252"/>
        <end position="288"/>
    </location>
</feature>
<feature type="region of interest" description="Disordered" evidence="5">
    <location>
        <begin position="304"/>
        <end position="328"/>
    </location>
</feature>
<dbReference type="PANTHER" id="PTHR10782">
    <property type="entry name" value="ZINC FINGER MIZ DOMAIN-CONTAINING PROTEIN"/>
    <property type="match status" value="1"/>
</dbReference>
<dbReference type="GO" id="GO:0008270">
    <property type="term" value="F:zinc ion binding"/>
    <property type="evidence" value="ECO:0007669"/>
    <property type="project" value="UniProtKB-KW"/>
</dbReference>
<reference evidence="7" key="1">
    <citation type="journal article" date="2020" name="Stud. Mycol.">
        <title>101 Dothideomycetes genomes: a test case for predicting lifestyles and emergence of pathogens.</title>
        <authorList>
            <person name="Haridas S."/>
            <person name="Albert R."/>
            <person name="Binder M."/>
            <person name="Bloem J."/>
            <person name="Labutti K."/>
            <person name="Salamov A."/>
            <person name="Andreopoulos B."/>
            <person name="Baker S."/>
            <person name="Barry K."/>
            <person name="Bills G."/>
            <person name="Bluhm B."/>
            <person name="Cannon C."/>
            <person name="Castanera R."/>
            <person name="Culley D."/>
            <person name="Daum C."/>
            <person name="Ezra D."/>
            <person name="Gonzalez J."/>
            <person name="Henrissat B."/>
            <person name="Kuo A."/>
            <person name="Liang C."/>
            <person name="Lipzen A."/>
            <person name="Lutzoni F."/>
            <person name="Magnuson J."/>
            <person name="Mondo S."/>
            <person name="Nolan M."/>
            <person name="Ohm R."/>
            <person name="Pangilinan J."/>
            <person name="Park H.-J."/>
            <person name="Ramirez L."/>
            <person name="Alfaro M."/>
            <person name="Sun H."/>
            <person name="Tritt A."/>
            <person name="Yoshinaga Y."/>
            <person name="Zwiers L.-H."/>
            <person name="Turgeon B."/>
            <person name="Goodwin S."/>
            <person name="Spatafora J."/>
            <person name="Crous P."/>
            <person name="Grigoriev I."/>
        </authorList>
    </citation>
    <scope>NUCLEOTIDE SEQUENCE</scope>
    <source>
        <strain evidence="7">HMLAC05119</strain>
    </source>
</reference>
<dbReference type="GO" id="GO:0000785">
    <property type="term" value="C:chromatin"/>
    <property type="evidence" value="ECO:0007669"/>
    <property type="project" value="TreeGrafter"/>
</dbReference>
<keyword evidence="2 4" id="KW-0863">Zinc-finger</keyword>
<gene>
    <name evidence="7" type="ORF">BDU57DRAFT_519318</name>
</gene>
<evidence type="ECO:0000256" key="2">
    <source>
        <dbReference type="ARBA" id="ARBA00022771"/>
    </source>
</evidence>
<feature type="region of interest" description="Disordered" evidence="5">
    <location>
        <begin position="212"/>
        <end position="288"/>
    </location>
</feature>
<evidence type="ECO:0000313" key="7">
    <source>
        <dbReference type="EMBL" id="KAF1914360.1"/>
    </source>
</evidence>
<accession>A0A6A5QHR5</accession>
<feature type="region of interest" description="Disordered" evidence="5">
    <location>
        <begin position="1020"/>
        <end position="1044"/>
    </location>
</feature>
<dbReference type="GO" id="GO:0003677">
    <property type="term" value="F:DNA binding"/>
    <property type="evidence" value="ECO:0007669"/>
    <property type="project" value="InterPro"/>
</dbReference>
<feature type="compositionally biased region" description="Polar residues" evidence="5">
    <location>
        <begin position="145"/>
        <end position="154"/>
    </location>
</feature>